<dbReference type="PANTHER" id="PTHR43829">
    <property type="entry name" value="AQUAPORIN OR AQUAGLYCEROPORIN RELATED"/>
    <property type="match status" value="1"/>
</dbReference>
<dbReference type="GO" id="GO:0015250">
    <property type="term" value="F:water channel activity"/>
    <property type="evidence" value="ECO:0007669"/>
    <property type="project" value="TreeGrafter"/>
</dbReference>
<comment type="caution">
    <text evidence="8">The sequence shown here is derived from an EMBL/GenBank/DDBJ whole genome shotgun (WGS) entry which is preliminary data.</text>
</comment>
<dbReference type="SUPFAM" id="SSF81338">
    <property type="entry name" value="Aquaporin-like"/>
    <property type="match status" value="1"/>
</dbReference>
<dbReference type="EMBL" id="RCML01000118">
    <property type="protein sequence ID" value="KAG2990411.1"/>
    <property type="molecule type" value="Genomic_DNA"/>
</dbReference>
<comment type="subcellular location">
    <subcellularLocation>
        <location evidence="1">Membrane</location>
        <topology evidence="1">Multi-pass membrane protein</topology>
    </subcellularLocation>
</comment>
<dbReference type="GO" id="GO:0015254">
    <property type="term" value="F:glycerol channel activity"/>
    <property type="evidence" value="ECO:0007669"/>
    <property type="project" value="TreeGrafter"/>
</dbReference>
<dbReference type="Gene3D" id="1.20.1080.10">
    <property type="entry name" value="Glycerol uptake facilitator protein"/>
    <property type="match status" value="1"/>
</dbReference>
<feature type="region of interest" description="Disordered" evidence="7">
    <location>
        <begin position="282"/>
        <end position="307"/>
    </location>
</feature>
<evidence type="ECO:0000256" key="7">
    <source>
        <dbReference type="SAM" id="MobiDB-lite"/>
    </source>
</evidence>
<evidence type="ECO:0000256" key="4">
    <source>
        <dbReference type="ARBA" id="ARBA00022692"/>
    </source>
</evidence>
<dbReference type="Proteomes" id="UP000697107">
    <property type="component" value="Unassembled WGS sequence"/>
</dbReference>
<dbReference type="InterPro" id="IPR023271">
    <property type="entry name" value="Aquaporin-like"/>
</dbReference>
<gene>
    <name evidence="8" type="ORF">PC118_g5667</name>
</gene>
<dbReference type="AlphaFoldDB" id="A0A8T1GB03"/>
<accession>A0A8T1GB03</accession>
<evidence type="ECO:0008006" key="10">
    <source>
        <dbReference type="Google" id="ProtNLM"/>
    </source>
</evidence>
<dbReference type="VEuPathDB" id="FungiDB:PC110_g8380"/>
<name>A0A8T1GB03_9STRA</name>
<dbReference type="PANTHER" id="PTHR43829:SF9">
    <property type="entry name" value="AQUAPORIN-9"/>
    <property type="match status" value="1"/>
</dbReference>
<evidence type="ECO:0000256" key="1">
    <source>
        <dbReference type="ARBA" id="ARBA00004141"/>
    </source>
</evidence>
<evidence type="ECO:0000256" key="3">
    <source>
        <dbReference type="ARBA" id="ARBA00022448"/>
    </source>
</evidence>
<dbReference type="InterPro" id="IPR000425">
    <property type="entry name" value="MIP"/>
</dbReference>
<evidence type="ECO:0000256" key="2">
    <source>
        <dbReference type="ARBA" id="ARBA00006175"/>
    </source>
</evidence>
<dbReference type="InterPro" id="IPR050363">
    <property type="entry name" value="MIP/Aquaporin"/>
</dbReference>
<reference evidence="8" key="1">
    <citation type="submission" date="2018-10" db="EMBL/GenBank/DDBJ databases">
        <title>Effector identification in a new, highly contiguous assembly of the strawberry crown rot pathogen Phytophthora cactorum.</title>
        <authorList>
            <person name="Armitage A.D."/>
            <person name="Nellist C.F."/>
            <person name="Bates H."/>
            <person name="Vickerstaff R.J."/>
            <person name="Harrison R.J."/>
        </authorList>
    </citation>
    <scope>NUCLEOTIDE SEQUENCE</scope>
    <source>
        <strain evidence="8">P415</strain>
    </source>
</reference>
<evidence type="ECO:0000256" key="6">
    <source>
        <dbReference type="ARBA" id="ARBA00023136"/>
    </source>
</evidence>
<feature type="compositionally biased region" description="Basic and acidic residues" evidence="7">
    <location>
        <begin position="288"/>
        <end position="301"/>
    </location>
</feature>
<keyword evidence="6" id="KW-0472">Membrane</keyword>
<sequence>MKTSDTGTVSGLACLGSGSLCSNPQHKQQTSDSNLLYRLYDFIMVKYATDNVTSTPTQDNSDVDKVENGYANMPNTPKATDVMPILAEKRTGMYRFAVQSVHLRECFAEFLGTFVMIVFGMGVNNQVTNSENANGTWLSINICWGIGVMIGVYCSEARTILPTQNPFSRDVYYVRECFPRYYALIIDLLLHHNTDIATITGTSGIGTSAFYGYFFTRYSREHPHVTIVTAAFSDEDQLQGSTVFQEGQYRKHYAGDYYKLVHAKRQDAAERGVEALYLFDGPPPFPPPHREKMVPESDVVQRDLQTS</sequence>
<evidence type="ECO:0000313" key="9">
    <source>
        <dbReference type="Proteomes" id="UP000697107"/>
    </source>
</evidence>
<keyword evidence="4" id="KW-0812">Transmembrane</keyword>
<keyword evidence="3" id="KW-0813">Transport</keyword>
<organism evidence="8 9">
    <name type="scientific">Phytophthora cactorum</name>
    <dbReference type="NCBI Taxonomy" id="29920"/>
    <lineage>
        <taxon>Eukaryota</taxon>
        <taxon>Sar</taxon>
        <taxon>Stramenopiles</taxon>
        <taxon>Oomycota</taxon>
        <taxon>Peronosporomycetes</taxon>
        <taxon>Peronosporales</taxon>
        <taxon>Peronosporaceae</taxon>
        <taxon>Phytophthora</taxon>
    </lineage>
</organism>
<comment type="similarity">
    <text evidence="2">Belongs to the MIP/aquaporin (TC 1.A.8) family.</text>
</comment>
<dbReference type="GO" id="GO:0005886">
    <property type="term" value="C:plasma membrane"/>
    <property type="evidence" value="ECO:0007669"/>
    <property type="project" value="TreeGrafter"/>
</dbReference>
<proteinExistence type="inferred from homology"/>
<evidence type="ECO:0000313" key="8">
    <source>
        <dbReference type="EMBL" id="KAG2990411.1"/>
    </source>
</evidence>
<keyword evidence="5" id="KW-1133">Transmembrane helix</keyword>
<protein>
    <recommendedName>
        <fullName evidence="10">Aquaporin-like</fullName>
    </recommendedName>
</protein>
<dbReference type="Pfam" id="PF00230">
    <property type="entry name" value="MIP"/>
    <property type="match status" value="1"/>
</dbReference>
<evidence type="ECO:0000256" key="5">
    <source>
        <dbReference type="ARBA" id="ARBA00022989"/>
    </source>
</evidence>